<dbReference type="SMART" id="SM00595">
    <property type="entry name" value="MADF"/>
    <property type="match status" value="1"/>
</dbReference>
<evidence type="ECO:0000256" key="1">
    <source>
        <dbReference type="SAM" id="MobiDB-lite"/>
    </source>
</evidence>
<dbReference type="Proteomes" id="UP000078542">
    <property type="component" value="Unassembled WGS sequence"/>
</dbReference>
<dbReference type="GO" id="GO:0005634">
    <property type="term" value="C:nucleus"/>
    <property type="evidence" value="ECO:0007669"/>
    <property type="project" value="TreeGrafter"/>
</dbReference>
<evidence type="ECO:0000313" key="3">
    <source>
        <dbReference type="EMBL" id="KYM93789.1"/>
    </source>
</evidence>
<dbReference type="Pfam" id="PF10545">
    <property type="entry name" value="MADF_DNA_bdg"/>
    <property type="match status" value="1"/>
</dbReference>
<reference evidence="3 4" key="1">
    <citation type="submission" date="2016-03" db="EMBL/GenBank/DDBJ databases">
        <title>Cyphomyrmex costatus WGS genome.</title>
        <authorList>
            <person name="Nygaard S."/>
            <person name="Hu H."/>
            <person name="Boomsma J."/>
            <person name="Zhang G."/>
        </authorList>
    </citation>
    <scope>NUCLEOTIDE SEQUENCE [LARGE SCALE GENOMIC DNA]</scope>
    <source>
        <strain evidence="3">MS0001</strain>
        <tissue evidence="3">Whole body</tissue>
    </source>
</reference>
<protein>
    <recommendedName>
        <fullName evidence="2">MADF domain-containing protein</fullName>
    </recommendedName>
</protein>
<keyword evidence="4" id="KW-1185">Reference proteome</keyword>
<feature type="compositionally biased region" description="Polar residues" evidence="1">
    <location>
        <begin position="73"/>
        <end position="87"/>
    </location>
</feature>
<gene>
    <name evidence="3" type="ORF">ALC62_15633</name>
</gene>
<organism evidence="3 4">
    <name type="scientific">Cyphomyrmex costatus</name>
    <dbReference type="NCBI Taxonomy" id="456900"/>
    <lineage>
        <taxon>Eukaryota</taxon>
        <taxon>Metazoa</taxon>
        <taxon>Ecdysozoa</taxon>
        <taxon>Arthropoda</taxon>
        <taxon>Hexapoda</taxon>
        <taxon>Insecta</taxon>
        <taxon>Pterygota</taxon>
        <taxon>Neoptera</taxon>
        <taxon>Endopterygota</taxon>
        <taxon>Hymenoptera</taxon>
        <taxon>Apocrita</taxon>
        <taxon>Aculeata</taxon>
        <taxon>Formicoidea</taxon>
        <taxon>Formicidae</taxon>
        <taxon>Myrmicinae</taxon>
        <taxon>Cyphomyrmex</taxon>
    </lineage>
</organism>
<dbReference type="OrthoDB" id="6147983at2759"/>
<feature type="domain" description="MADF" evidence="2">
    <location>
        <begin position="11"/>
        <end position="102"/>
    </location>
</feature>
<dbReference type="AlphaFoldDB" id="A0A151I6U4"/>
<dbReference type="InterPro" id="IPR006578">
    <property type="entry name" value="MADF-dom"/>
</dbReference>
<evidence type="ECO:0000313" key="4">
    <source>
        <dbReference type="Proteomes" id="UP000078542"/>
    </source>
</evidence>
<proteinExistence type="predicted"/>
<evidence type="ECO:0000259" key="2">
    <source>
        <dbReference type="PROSITE" id="PS51029"/>
    </source>
</evidence>
<dbReference type="GO" id="GO:0006357">
    <property type="term" value="P:regulation of transcription by RNA polymerase II"/>
    <property type="evidence" value="ECO:0007669"/>
    <property type="project" value="TreeGrafter"/>
</dbReference>
<dbReference type="KEGG" id="ccoa:108781909"/>
<dbReference type="GO" id="GO:0005667">
    <property type="term" value="C:transcription regulator complex"/>
    <property type="evidence" value="ECO:0007669"/>
    <property type="project" value="TreeGrafter"/>
</dbReference>
<name>A0A151I6U4_9HYME</name>
<feature type="region of interest" description="Disordered" evidence="1">
    <location>
        <begin position="70"/>
        <end position="91"/>
    </location>
</feature>
<sequence>MLVNLLKRLINLSPCVQSYTHLYNKNDKNYKDYLMKEKFWKEIAETCNVSVNEVQYRWKKLKDRYIKERRLNENATRSGSGKQQNKQWPLFKRPSVMFHFSLNLRTNRPKN</sequence>
<dbReference type="PANTHER" id="PTHR12243:SF67">
    <property type="entry name" value="COREPRESSOR OF PANGOLIN, ISOFORM A-RELATED"/>
    <property type="match status" value="1"/>
</dbReference>
<dbReference type="PANTHER" id="PTHR12243">
    <property type="entry name" value="MADF DOMAIN TRANSCRIPTION FACTOR"/>
    <property type="match status" value="1"/>
</dbReference>
<dbReference type="InterPro" id="IPR039353">
    <property type="entry name" value="TF_Adf1"/>
</dbReference>
<dbReference type="EMBL" id="KQ978464">
    <property type="protein sequence ID" value="KYM93789.1"/>
    <property type="molecule type" value="Genomic_DNA"/>
</dbReference>
<dbReference type="PROSITE" id="PS51029">
    <property type="entry name" value="MADF"/>
    <property type="match status" value="1"/>
</dbReference>
<accession>A0A151I6U4</accession>